<dbReference type="InterPro" id="IPR039540">
    <property type="entry name" value="UBL3-like_ubiquitin_dom"/>
</dbReference>
<accession>A0A836F953</accession>
<dbReference type="InterPro" id="IPR047977">
    <property type="entry name" value="UBL3_Ubl_met"/>
</dbReference>
<comment type="caution">
    <text evidence="3">The sequence shown here is derived from an EMBL/GenBank/DDBJ whole genome shotgun (WGS) entry which is preliminary data.</text>
</comment>
<dbReference type="Pfam" id="PF13881">
    <property type="entry name" value="Rad60-SLD_2"/>
    <property type="match status" value="1"/>
</dbReference>
<name>A0A836F953_9HYME</name>
<evidence type="ECO:0000259" key="2">
    <source>
        <dbReference type="PROSITE" id="PS50053"/>
    </source>
</evidence>
<evidence type="ECO:0000313" key="3">
    <source>
        <dbReference type="EMBL" id="KAG5315196.1"/>
    </source>
</evidence>
<sequence length="310" mass="35633">MTTVRTVPSDKWYRMSFVERHSVSHFLDKERPRHGISINLRLILVSGKTKEFLFSPSDSAGDIAHHVFENWPEDWAEEAVAKAEILRLIYQGRFLHSNVTLGALGLPFGKTTVMHLVPRENLPEPNSQGEFARSNKMDIANPTPQDLQAKLYFLMEQLQHMAGELPPKYQMRLPYELLSGLANSLLNDTIFEIVKGLMEIQHVTEKHLFQQRLQLLNQQKIECQEALSTTVIDDKLNLIKAALFKKHKEELKEMDMKLVLQLDQKVADQQSILEKAGVPGFYVTNNPVEIQVQMRLCDFIFRLSKMDIPA</sequence>
<keyword evidence="4" id="KW-1185">Reference proteome</keyword>
<feature type="non-terminal residue" evidence="3">
    <location>
        <position position="310"/>
    </location>
</feature>
<dbReference type="EMBL" id="JAANHZ010000126">
    <property type="protein sequence ID" value="KAG5315196.1"/>
    <property type="molecule type" value="Genomic_DNA"/>
</dbReference>
<feature type="domain" description="Ubiquitin-like" evidence="2">
    <location>
        <begin position="36"/>
        <end position="121"/>
    </location>
</feature>
<reference evidence="3" key="1">
    <citation type="submission" date="2020-02" db="EMBL/GenBank/DDBJ databases">
        <title>Relaxed selection underlies rapid genomic changes in the transitions from sociality to social parasitism in ants.</title>
        <authorList>
            <person name="Bi X."/>
        </authorList>
    </citation>
    <scope>NUCLEOTIDE SEQUENCE</scope>
    <source>
        <strain evidence="3">BGI-DK2013a</strain>
        <tissue evidence="3">Whole body</tissue>
    </source>
</reference>
<protein>
    <submittedName>
        <fullName evidence="3">UBL3 protein</fullName>
    </submittedName>
</protein>
<evidence type="ECO:0000256" key="1">
    <source>
        <dbReference type="ARBA" id="ARBA00005939"/>
    </source>
</evidence>
<dbReference type="AlphaFoldDB" id="A0A836F953"/>
<dbReference type="SUPFAM" id="SSF54236">
    <property type="entry name" value="Ubiquitin-like"/>
    <property type="match status" value="1"/>
</dbReference>
<dbReference type="Proteomes" id="UP000667349">
    <property type="component" value="Unassembled WGS sequence"/>
</dbReference>
<dbReference type="PANTHER" id="PTHR13054:SF2">
    <property type="entry name" value="PROTEIN DGCR6"/>
    <property type="match status" value="1"/>
</dbReference>
<dbReference type="CDD" id="cd17048">
    <property type="entry name" value="Ubl_UBL3"/>
    <property type="match status" value="1"/>
</dbReference>
<gene>
    <name evidence="3" type="primary">Ubl3</name>
    <name evidence="3" type="ORF">G6Z75_0008273</name>
</gene>
<comment type="similarity">
    <text evidence="1">Belongs to the gonadal family.</text>
</comment>
<evidence type="ECO:0000313" key="4">
    <source>
        <dbReference type="Proteomes" id="UP000667349"/>
    </source>
</evidence>
<dbReference type="InterPro" id="IPR000626">
    <property type="entry name" value="Ubiquitin-like_dom"/>
</dbReference>
<dbReference type="InterPro" id="IPR010849">
    <property type="entry name" value="Gonadal"/>
</dbReference>
<feature type="non-terminal residue" evidence="3">
    <location>
        <position position="1"/>
    </location>
</feature>
<dbReference type="PROSITE" id="PS50053">
    <property type="entry name" value="UBIQUITIN_2"/>
    <property type="match status" value="1"/>
</dbReference>
<proteinExistence type="inferred from homology"/>
<dbReference type="PANTHER" id="PTHR13054">
    <property type="entry name" value="DIGEORGE SYNDROME CRITICAL REGION 6 DGCR6 FAMILY MEMBER"/>
    <property type="match status" value="1"/>
</dbReference>
<dbReference type="Gene3D" id="3.10.20.90">
    <property type="entry name" value="Phosphatidylinositol 3-kinase Catalytic Subunit, Chain A, domain 1"/>
    <property type="match status" value="1"/>
</dbReference>
<organism evidence="3 4">
    <name type="scientific">Acromyrmex insinuator</name>
    <dbReference type="NCBI Taxonomy" id="230686"/>
    <lineage>
        <taxon>Eukaryota</taxon>
        <taxon>Metazoa</taxon>
        <taxon>Ecdysozoa</taxon>
        <taxon>Arthropoda</taxon>
        <taxon>Hexapoda</taxon>
        <taxon>Insecta</taxon>
        <taxon>Pterygota</taxon>
        <taxon>Neoptera</taxon>
        <taxon>Endopterygota</taxon>
        <taxon>Hymenoptera</taxon>
        <taxon>Apocrita</taxon>
        <taxon>Aculeata</taxon>
        <taxon>Formicoidea</taxon>
        <taxon>Formicidae</taxon>
        <taxon>Myrmicinae</taxon>
        <taxon>Acromyrmex</taxon>
    </lineage>
</organism>
<dbReference type="InterPro" id="IPR029071">
    <property type="entry name" value="Ubiquitin-like_domsf"/>
</dbReference>
<dbReference type="Pfam" id="PF07324">
    <property type="entry name" value="DGCR6"/>
    <property type="match status" value="1"/>
</dbReference>